<dbReference type="GO" id="GO:0055087">
    <property type="term" value="C:Ski complex"/>
    <property type="evidence" value="ECO:0007669"/>
    <property type="project" value="TreeGrafter"/>
</dbReference>
<keyword evidence="8" id="KW-0694">RNA-binding</keyword>
<keyword evidence="7" id="KW-0067">ATP-binding</keyword>
<dbReference type="FunFam" id="3.40.50.300:FF:000354">
    <property type="entry name" value="ATP-dependent RNA helicase SKI2"/>
    <property type="match status" value="1"/>
</dbReference>
<dbReference type="Pfam" id="PF00271">
    <property type="entry name" value="Helicase_C"/>
    <property type="match status" value="1"/>
</dbReference>
<feature type="compositionally biased region" description="Basic residues" evidence="9">
    <location>
        <begin position="283"/>
        <end position="292"/>
    </location>
</feature>
<dbReference type="InterPro" id="IPR050699">
    <property type="entry name" value="RNA-DNA_Helicase"/>
</dbReference>
<feature type="region of interest" description="Disordered" evidence="9">
    <location>
        <begin position="635"/>
        <end position="688"/>
    </location>
</feature>
<feature type="compositionally biased region" description="Basic and acidic residues" evidence="9">
    <location>
        <begin position="74"/>
        <end position="97"/>
    </location>
</feature>
<evidence type="ECO:0000256" key="1">
    <source>
        <dbReference type="ARBA" id="ARBA00004496"/>
    </source>
</evidence>
<accession>A0AAF0EY17</accession>
<evidence type="ECO:0000259" key="10">
    <source>
        <dbReference type="PROSITE" id="PS51192"/>
    </source>
</evidence>
<dbReference type="InterPro" id="IPR048392">
    <property type="entry name" value="MTR4-like_stalk"/>
</dbReference>
<evidence type="ECO:0000256" key="8">
    <source>
        <dbReference type="ARBA" id="ARBA00022884"/>
    </source>
</evidence>
<dbReference type="InterPro" id="IPR011545">
    <property type="entry name" value="DEAD/DEAH_box_helicase_dom"/>
</dbReference>
<evidence type="ECO:0000256" key="5">
    <source>
        <dbReference type="ARBA" id="ARBA00022801"/>
    </source>
</evidence>
<dbReference type="PIRSF" id="PIRSF005198">
    <property type="entry name" value="Antiviral_helicase_SKI2"/>
    <property type="match status" value="1"/>
</dbReference>
<organism evidence="12 13">
    <name type="scientific">Malassezia cuniculi</name>
    <dbReference type="NCBI Taxonomy" id="948313"/>
    <lineage>
        <taxon>Eukaryota</taxon>
        <taxon>Fungi</taxon>
        <taxon>Dikarya</taxon>
        <taxon>Basidiomycota</taxon>
        <taxon>Ustilaginomycotina</taxon>
        <taxon>Malasseziomycetes</taxon>
        <taxon>Malasseziales</taxon>
        <taxon>Malasseziaceae</taxon>
        <taxon>Malassezia</taxon>
    </lineage>
</organism>
<dbReference type="PANTHER" id="PTHR12131:SF1">
    <property type="entry name" value="ATP-DEPENDENT RNA HELICASE SUPV3L1, MITOCHONDRIAL-RELATED"/>
    <property type="match status" value="1"/>
</dbReference>
<dbReference type="Proteomes" id="UP001219933">
    <property type="component" value="Chromosome 4"/>
</dbReference>
<dbReference type="Pfam" id="PF17911">
    <property type="entry name" value="Ski2_N"/>
    <property type="match status" value="1"/>
</dbReference>
<comment type="subcellular location">
    <subcellularLocation>
        <location evidence="1">Cytoplasm</location>
    </subcellularLocation>
</comment>
<name>A0AAF0EY17_9BASI</name>
<evidence type="ECO:0000256" key="2">
    <source>
        <dbReference type="ARBA" id="ARBA00010140"/>
    </source>
</evidence>
<dbReference type="InterPro" id="IPR001650">
    <property type="entry name" value="Helicase_C-like"/>
</dbReference>
<feature type="domain" description="Helicase ATP-binding" evidence="10">
    <location>
        <begin position="434"/>
        <end position="592"/>
    </location>
</feature>
<dbReference type="InterPro" id="IPR040801">
    <property type="entry name" value="Ski2_N"/>
</dbReference>
<keyword evidence="5" id="KW-0378">Hydrolase</keyword>
<dbReference type="Gene3D" id="1.10.3380.30">
    <property type="match status" value="2"/>
</dbReference>
<dbReference type="FunFam" id="3.40.50.300:FF:000987">
    <property type="entry name" value="DEAD/DEAH box RNA helicase"/>
    <property type="match status" value="1"/>
</dbReference>
<evidence type="ECO:0000256" key="4">
    <source>
        <dbReference type="ARBA" id="ARBA00022741"/>
    </source>
</evidence>
<dbReference type="CDD" id="cd18795">
    <property type="entry name" value="SF2_C_Ski2"/>
    <property type="match status" value="1"/>
</dbReference>
<proteinExistence type="inferred from homology"/>
<keyword evidence="4" id="KW-0547">Nucleotide-binding</keyword>
<feature type="region of interest" description="Disordered" evidence="9">
    <location>
        <begin position="1"/>
        <end position="146"/>
    </location>
</feature>
<evidence type="ECO:0000256" key="7">
    <source>
        <dbReference type="ARBA" id="ARBA00022840"/>
    </source>
</evidence>
<evidence type="ECO:0000313" key="12">
    <source>
        <dbReference type="EMBL" id="WFD36371.1"/>
    </source>
</evidence>
<dbReference type="GO" id="GO:0016787">
    <property type="term" value="F:hydrolase activity"/>
    <property type="evidence" value="ECO:0007669"/>
    <property type="project" value="UniProtKB-KW"/>
</dbReference>
<dbReference type="SUPFAM" id="SSF52540">
    <property type="entry name" value="P-loop containing nucleoside triphosphate hydrolases"/>
    <property type="match status" value="1"/>
</dbReference>
<dbReference type="SMART" id="SM01142">
    <property type="entry name" value="DSHCT"/>
    <property type="match status" value="1"/>
</dbReference>
<keyword evidence="6 12" id="KW-0347">Helicase</keyword>
<feature type="compositionally biased region" description="Gly residues" evidence="9">
    <location>
        <begin position="651"/>
        <end position="681"/>
    </location>
</feature>
<protein>
    <submittedName>
        <fullName evidence="12">Antiviral helicase ski2</fullName>
    </submittedName>
</protein>
<dbReference type="GO" id="GO:0003724">
    <property type="term" value="F:RNA helicase activity"/>
    <property type="evidence" value="ECO:0007669"/>
    <property type="project" value="InterPro"/>
</dbReference>
<dbReference type="SMART" id="SM00487">
    <property type="entry name" value="DEXDc"/>
    <property type="match status" value="1"/>
</dbReference>
<dbReference type="Pfam" id="PF00270">
    <property type="entry name" value="DEAD"/>
    <property type="match status" value="1"/>
</dbReference>
<feature type="compositionally biased region" description="Gly residues" evidence="9">
    <location>
        <begin position="9"/>
        <end position="18"/>
    </location>
</feature>
<feature type="region of interest" description="Disordered" evidence="9">
    <location>
        <begin position="244"/>
        <end position="326"/>
    </location>
</feature>
<feature type="compositionally biased region" description="Polar residues" evidence="9">
    <location>
        <begin position="42"/>
        <end position="52"/>
    </location>
</feature>
<dbReference type="SMART" id="SM00490">
    <property type="entry name" value="HELICc"/>
    <property type="match status" value="1"/>
</dbReference>
<reference evidence="12" key="1">
    <citation type="submission" date="2023-03" db="EMBL/GenBank/DDBJ databases">
        <title>Mating type loci evolution in Malassezia.</title>
        <authorList>
            <person name="Coelho M.A."/>
        </authorList>
    </citation>
    <scope>NUCLEOTIDE SEQUENCE</scope>
    <source>
        <strain evidence="12">CBS 11721</strain>
    </source>
</reference>
<dbReference type="GO" id="GO:0070478">
    <property type="term" value="P:nuclear-transcribed mRNA catabolic process, 3'-5' exonucleolytic nonsense-mediated decay"/>
    <property type="evidence" value="ECO:0007669"/>
    <property type="project" value="TreeGrafter"/>
</dbReference>
<evidence type="ECO:0000256" key="3">
    <source>
        <dbReference type="ARBA" id="ARBA00022490"/>
    </source>
</evidence>
<feature type="compositionally biased region" description="Basic and acidic residues" evidence="9">
    <location>
        <begin position="29"/>
        <end position="39"/>
    </location>
</feature>
<evidence type="ECO:0000259" key="11">
    <source>
        <dbReference type="PROSITE" id="PS51194"/>
    </source>
</evidence>
<dbReference type="Pfam" id="PF08148">
    <property type="entry name" value="DSHCT"/>
    <property type="match status" value="1"/>
</dbReference>
<feature type="domain" description="Helicase C-terminal" evidence="11">
    <location>
        <begin position="703"/>
        <end position="898"/>
    </location>
</feature>
<keyword evidence="13" id="KW-1185">Reference proteome</keyword>
<dbReference type="Gene3D" id="3.40.50.300">
    <property type="entry name" value="P-loop containing nucleotide triphosphate hydrolases"/>
    <property type="match status" value="2"/>
</dbReference>
<dbReference type="GO" id="GO:0003723">
    <property type="term" value="F:RNA binding"/>
    <property type="evidence" value="ECO:0007669"/>
    <property type="project" value="UniProtKB-KW"/>
</dbReference>
<dbReference type="InterPro" id="IPR016438">
    <property type="entry name" value="SKI2-like"/>
</dbReference>
<dbReference type="PANTHER" id="PTHR12131">
    <property type="entry name" value="ATP-DEPENDENT RNA AND DNA HELICASE"/>
    <property type="match status" value="1"/>
</dbReference>
<feature type="compositionally biased region" description="Basic and acidic residues" evidence="9">
    <location>
        <begin position="304"/>
        <end position="313"/>
    </location>
</feature>
<keyword evidence="3" id="KW-0963">Cytoplasm</keyword>
<dbReference type="InterPro" id="IPR027417">
    <property type="entry name" value="P-loop_NTPase"/>
</dbReference>
<dbReference type="PROSITE" id="PS51194">
    <property type="entry name" value="HELICASE_CTER"/>
    <property type="match status" value="1"/>
</dbReference>
<dbReference type="InterPro" id="IPR014001">
    <property type="entry name" value="Helicase_ATP-bd"/>
</dbReference>
<dbReference type="GO" id="GO:0005524">
    <property type="term" value="F:ATP binding"/>
    <property type="evidence" value="ECO:0007669"/>
    <property type="project" value="UniProtKB-KW"/>
</dbReference>
<dbReference type="EMBL" id="CP119880">
    <property type="protein sequence ID" value="WFD36371.1"/>
    <property type="molecule type" value="Genomic_DNA"/>
</dbReference>
<evidence type="ECO:0000256" key="6">
    <source>
        <dbReference type="ARBA" id="ARBA00022806"/>
    </source>
</evidence>
<evidence type="ECO:0000256" key="9">
    <source>
        <dbReference type="SAM" id="MobiDB-lite"/>
    </source>
</evidence>
<gene>
    <name evidence="12" type="primary">SKI2</name>
    <name evidence="12" type="ORF">MCUN1_003250</name>
</gene>
<dbReference type="Pfam" id="PF21408">
    <property type="entry name" value="MTR4-like_stalk"/>
    <property type="match status" value="1"/>
</dbReference>
<sequence>MSELDGIFAGLGGPGAGAARGTAANNKKSAKENAVENKATKKSSAQDPTSSSRSKRPREEDSKTSKKARTNSSLKKDSTTADGHKASKNRAEKEKGSTKATVAAAATADATKKARVPVVVHDTSSAPKAKQQAPPPDDEFGDSRGEQCFSHRTPLMSTRDQLKAQLALGPSSCREEIAKDFFKVRNALEGEHLAVTQMMPEPTKGFKPIMGSAPSPNLFRINLVRTGLQSRVIGYREVASRKLKNNSSLSRPAGGISDFVHGSTSNTPFHPGGMDDYEEAPLRRKPPRHRRVIPPGFESGLFHSKKEGTEGKEFVPPGDESDEELAEDDKVLADELDGDTNEPDNLRITAKDLLYKMTDNPPARQESDAILDKILPQDLKSTDFLDGVVDVPESKRTWAHVINASLQMSNFHELVPTMAIEYPFELDTFQKQAIYHLEQSDSVFVAAHTSAGKTVVAEYAIALSRKHLARCIYTSPIKALSNQKFREFKQRFGASNVGILTGDVQINPEAPCLIMTTEILRSMLYRSADLIRDVEFVVFDEVHYVNDQERGVVWEEVIILLPTHVNVVLLSATVPNYKEFAEWVGRTKKKDVYVVSTTKRPIPLEHFLYAGNDIIRIVDERGMFITQGVQKANEALTRKQDRDAPPSLRGGTRGSSRGAGRGAQGGTRGGTRGSARGGSRGGMAPRRTDVTRDKSLWVHIIAMLKKKSLLPVVVFVFSKRKCEEYTDSLSNTDLTNAHEKSEVHLIMARSLTRLNDSDRKLPQIVRIRDMLLRGIGIHHSGLLPIMKEVVEIMFQRGLVKVLFATETFAMGVNMPARSVVFSSIRKHDGRGMRYLLPGEYTQMSGRAGRRGLDKTGVVIVVASDETSETHVLNRMILGQSTKLNSQFRVTYSMILNMLRSETMRVEDMIKRSFSENSTQTLLPAQEEQLNKLLEEIERHKNILQRSKLGADALETFHDASFDAVRHSSSVIALAYHNAQGRRQFSPGRFVFLQDNNHFWAPAIIVSSQNASRFTLLVGIVENENADYNIRGPMWLTARRAQNYTPASITMAIQQLPLSSIIFVSKHVVDVDESKIQSKSAGAARPVLDGMKRIVTAIKEDIMSGEESAQKLLSHEADWGRIHRLDFSEAMMERNTAIEVIAETQSISEHPDFVQEYNTVTHIRRLERESERIRYSMSEQNLELLPDYHQRMEVLRDLRFVDPATDSVLVKGRVACEIKSVAELVLSDLVLDSTFIDYEPEVIVAMISTVVFREKSQVTPKLNEQLSKGIARIAESVEYISTVQNAHQVPFDEEAEGVRTGLAEVVYEWALGTEFSKIMELTDVGEGTIVRTITRIDETLRNLCDAARVAGDMELLGKMQHTQALIHRDIIFAASLYF</sequence>
<comment type="similarity">
    <text evidence="2">Belongs to the helicase family. SKI2 subfamily.</text>
</comment>
<feature type="compositionally biased region" description="Low complexity" evidence="9">
    <location>
        <begin position="98"/>
        <end position="109"/>
    </location>
</feature>
<dbReference type="InterPro" id="IPR012961">
    <property type="entry name" value="Ski2/MTR4_C"/>
</dbReference>
<dbReference type="PROSITE" id="PS51192">
    <property type="entry name" value="HELICASE_ATP_BIND_1"/>
    <property type="match status" value="1"/>
</dbReference>
<evidence type="ECO:0000313" key="13">
    <source>
        <dbReference type="Proteomes" id="UP001219933"/>
    </source>
</evidence>